<dbReference type="PANTHER" id="PTHR21180:SF32">
    <property type="entry name" value="ENDONUCLEASE_EXONUCLEASE_PHOSPHATASE FAMILY DOMAIN-CONTAINING PROTEIN 1"/>
    <property type="match status" value="1"/>
</dbReference>
<dbReference type="GO" id="GO:0015627">
    <property type="term" value="C:type II protein secretion system complex"/>
    <property type="evidence" value="ECO:0007669"/>
    <property type="project" value="TreeGrafter"/>
</dbReference>
<name>A0A1M7S0H7_9ACTN</name>
<keyword evidence="2" id="KW-0472">Membrane</keyword>
<feature type="region of interest" description="Disordered" evidence="1">
    <location>
        <begin position="99"/>
        <end position="125"/>
    </location>
</feature>
<dbReference type="Gene3D" id="3.10.560.10">
    <property type="entry name" value="Outer membrane lipoprotein wza domain like"/>
    <property type="match status" value="1"/>
</dbReference>
<dbReference type="RefSeq" id="WP_072912021.1">
    <property type="nucleotide sequence ID" value="NZ_FRDM01000001.1"/>
</dbReference>
<dbReference type="InterPro" id="IPR010994">
    <property type="entry name" value="RuvA_2-like"/>
</dbReference>
<reference evidence="4 5" key="1">
    <citation type="submission" date="2016-12" db="EMBL/GenBank/DDBJ databases">
        <authorList>
            <person name="Song W.-J."/>
            <person name="Kurnit D.M."/>
        </authorList>
    </citation>
    <scope>NUCLEOTIDE SEQUENCE [LARGE SCALE GENOMIC DNA]</scope>
    <source>
        <strain evidence="4 5">DSM 43162</strain>
    </source>
</reference>
<keyword evidence="2" id="KW-0812">Transmembrane</keyword>
<dbReference type="Proteomes" id="UP000184428">
    <property type="component" value="Unassembled WGS sequence"/>
</dbReference>
<dbReference type="GO" id="GO:0006281">
    <property type="term" value="P:DNA repair"/>
    <property type="evidence" value="ECO:0007669"/>
    <property type="project" value="InterPro"/>
</dbReference>
<dbReference type="Pfam" id="PF10531">
    <property type="entry name" value="SLBB"/>
    <property type="match status" value="1"/>
</dbReference>
<dbReference type="AlphaFoldDB" id="A0A1M7S0H7"/>
<dbReference type="SMART" id="SM00278">
    <property type="entry name" value="HhH1"/>
    <property type="match status" value="2"/>
</dbReference>
<feature type="compositionally biased region" description="Low complexity" evidence="1">
    <location>
        <begin position="46"/>
        <end position="55"/>
    </location>
</feature>
<dbReference type="GO" id="GO:0015628">
    <property type="term" value="P:protein secretion by the type II secretion system"/>
    <property type="evidence" value="ECO:0007669"/>
    <property type="project" value="TreeGrafter"/>
</dbReference>
<evidence type="ECO:0000256" key="2">
    <source>
        <dbReference type="SAM" id="Phobius"/>
    </source>
</evidence>
<feature type="domain" description="Helix-hairpin-helix DNA-binding motif class 1" evidence="3">
    <location>
        <begin position="223"/>
        <end position="242"/>
    </location>
</feature>
<dbReference type="InterPro" id="IPR019554">
    <property type="entry name" value="Soluble_ligand-bd"/>
</dbReference>
<protein>
    <submittedName>
        <fullName evidence="4">Competence protein ComEA</fullName>
    </submittedName>
</protein>
<dbReference type="Gene3D" id="1.10.150.320">
    <property type="entry name" value="Photosystem II 12 kDa extrinsic protein"/>
    <property type="match status" value="1"/>
</dbReference>
<dbReference type="PANTHER" id="PTHR21180">
    <property type="entry name" value="ENDONUCLEASE/EXONUCLEASE/PHOSPHATASE FAMILY DOMAIN-CONTAINING PROTEIN 1"/>
    <property type="match status" value="1"/>
</dbReference>
<dbReference type="InterPro" id="IPR051675">
    <property type="entry name" value="Endo/Exo/Phosphatase_dom_1"/>
</dbReference>
<keyword evidence="2" id="KW-1133">Transmembrane helix</keyword>
<dbReference type="InterPro" id="IPR003583">
    <property type="entry name" value="Hlx-hairpin-Hlx_DNA-bd_motif"/>
</dbReference>
<dbReference type="Pfam" id="PF12836">
    <property type="entry name" value="HHH_3"/>
    <property type="match status" value="1"/>
</dbReference>
<accession>A0A1M7S0H7</accession>
<proteinExistence type="predicted"/>
<organism evidence="4 5">
    <name type="scientific">Geodermatophilus obscurus</name>
    <dbReference type="NCBI Taxonomy" id="1861"/>
    <lineage>
        <taxon>Bacteria</taxon>
        <taxon>Bacillati</taxon>
        <taxon>Actinomycetota</taxon>
        <taxon>Actinomycetes</taxon>
        <taxon>Geodermatophilales</taxon>
        <taxon>Geodermatophilaceae</taxon>
        <taxon>Geodermatophilus</taxon>
    </lineage>
</organism>
<feature type="compositionally biased region" description="Low complexity" evidence="1">
    <location>
        <begin position="102"/>
        <end position="125"/>
    </location>
</feature>
<feature type="domain" description="Helix-hairpin-helix DNA-binding motif class 1" evidence="3">
    <location>
        <begin position="253"/>
        <end position="272"/>
    </location>
</feature>
<feature type="region of interest" description="Disordered" evidence="1">
    <location>
        <begin position="25"/>
        <end position="55"/>
    </location>
</feature>
<gene>
    <name evidence="4" type="ORF">SAMN05660350_00315</name>
</gene>
<evidence type="ECO:0000313" key="4">
    <source>
        <dbReference type="EMBL" id="SHN51834.1"/>
    </source>
</evidence>
<evidence type="ECO:0000256" key="1">
    <source>
        <dbReference type="SAM" id="MobiDB-lite"/>
    </source>
</evidence>
<dbReference type="EMBL" id="FRDM01000001">
    <property type="protein sequence ID" value="SHN51834.1"/>
    <property type="molecule type" value="Genomic_DNA"/>
</dbReference>
<dbReference type="SUPFAM" id="SSF47781">
    <property type="entry name" value="RuvA domain 2-like"/>
    <property type="match status" value="1"/>
</dbReference>
<evidence type="ECO:0000259" key="3">
    <source>
        <dbReference type="SMART" id="SM00278"/>
    </source>
</evidence>
<dbReference type="OrthoDB" id="9758724at2"/>
<feature type="compositionally biased region" description="Acidic residues" evidence="1">
    <location>
        <begin position="32"/>
        <end position="45"/>
    </location>
</feature>
<evidence type="ECO:0000313" key="5">
    <source>
        <dbReference type="Proteomes" id="UP000184428"/>
    </source>
</evidence>
<sequence length="275" mass="27618">MRLSSRRSDDADLIRQRLRVLLDERRPPGWVPDEEALDAEGEEEGPVAAADDGLPAGLGRHRAPDSAVRVAPGRRAVWSLWVVGLLAALLVVGSTWSGRPQVEPAPAEPAPAASPAAEGPAAAPPVGVATDSAATVVVSVVGSVARPGLVTLPEGARIADAVTAAGGLLPDADLASVNLAAVVSDGQQVAVGVPGAAPAGGTVGRTDAPSGTGPVDLNAATAADLDALPGIGPVLAQRIVEHRERNGPFRSVEQLDDVPGIGPATYAELAELVTV</sequence>
<dbReference type="GO" id="GO:0003677">
    <property type="term" value="F:DNA binding"/>
    <property type="evidence" value="ECO:0007669"/>
    <property type="project" value="InterPro"/>
</dbReference>
<feature type="transmembrane region" description="Helical" evidence="2">
    <location>
        <begin position="76"/>
        <end position="96"/>
    </location>
</feature>